<feature type="domain" description="Peptidase C14 caspase" evidence="2">
    <location>
        <begin position="41"/>
        <end position="302"/>
    </location>
</feature>
<evidence type="ECO:0000313" key="4">
    <source>
        <dbReference type="EMBL" id="MBD2185405.1"/>
    </source>
</evidence>
<reference evidence="4" key="2">
    <citation type="submission" date="2020-08" db="EMBL/GenBank/DDBJ databases">
        <authorList>
            <person name="Chen M."/>
            <person name="Teng W."/>
            <person name="Zhao L."/>
            <person name="Hu C."/>
            <person name="Zhou Y."/>
            <person name="Han B."/>
            <person name="Song L."/>
            <person name="Shu W."/>
        </authorList>
    </citation>
    <scope>NUCLEOTIDE SEQUENCE</scope>
    <source>
        <strain evidence="4">FACHB-1375</strain>
    </source>
</reference>
<evidence type="ECO:0000259" key="2">
    <source>
        <dbReference type="Pfam" id="PF00656"/>
    </source>
</evidence>
<feature type="region of interest" description="Disordered" evidence="1">
    <location>
        <begin position="551"/>
        <end position="571"/>
    </location>
</feature>
<feature type="domain" description="DUF4384" evidence="3">
    <location>
        <begin position="573"/>
        <end position="658"/>
    </location>
</feature>
<accession>A0A926ZJZ4</accession>
<dbReference type="Proteomes" id="UP000641646">
    <property type="component" value="Unassembled WGS sequence"/>
</dbReference>
<dbReference type="Pfam" id="PF14326">
    <property type="entry name" value="DUF4384"/>
    <property type="match status" value="1"/>
</dbReference>
<evidence type="ECO:0000256" key="1">
    <source>
        <dbReference type="SAM" id="MobiDB-lite"/>
    </source>
</evidence>
<proteinExistence type="predicted"/>
<keyword evidence="5" id="KW-1185">Reference proteome</keyword>
<dbReference type="Gene3D" id="3.40.50.1460">
    <property type="match status" value="1"/>
</dbReference>
<sequence>MKRRHFLQFSGSVLATLGFSQLDVQQRALRYASAIAQSTPRKLALLIGINTYQDQPLLGCVTDVNLQKELLINRFGFNSKDILTVTDNQGTRANILSAFEEHLIKQAKPGDVVVFHFSGHGSRVKDPDKDTPDNLNSTLVPVDYSQTSQNNVVQDIMGHTLFLLMKAIQTENLTVVLDSCHSGGATRGNYRVRSRAGGSQLQAISAEKEYQEQWLKRLNLSPSDFIEQRRKGVAKGVAIASARRNELAADAPFSDFHAGAFTYVMTQYLWQQTGSETFAKVIPNVARTTTQLSSQEQKPEYEIKPGSDNDRQPVYFIKEQTPPAEAVILKVERERVQIWLGGLNPQSLAAFDRNAVFAILDPQNRYKGQVQLESRNGLIGQGKLIGTAQSGTLLQENVRGIPTNVSLRIALDSSLGNDAAAATQILQANKRIEIVPLQQGEVHYILGRITQAYRQELQQKQVTDIPNINSIGLFSAGLDVIPSSFGAAGESVADALNRLQSKLKSLLASHIVKLALNTNSSRLNVTASMNREGQNEMLASTFTVRGIASSAIPSNRPSQNSATPSIPANSRQLPLGTSVQFRITNNEATKIYVSVLAIDSAGEMSVLFPNNWTATDDIMQLNSGQTLLLPDPSKDNFSLVTQKPKGVTEILIIASKAPLRKALSALRSIASQGQLDRGPIALNQPTEAIDNLLDDLNEGTRGK</sequence>
<dbReference type="GO" id="GO:0005737">
    <property type="term" value="C:cytoplasm"/>
    <property type="evidence" value="ECO:0007669"/>
    <property type="project" value="TreeGrafter"/>
</dbReference>
<dbReference type="PANTHER" id="PTHR48104">
    <property type="entry name" value="METACASPASE-4"/>
    <property type="match status" value="1"/>
</dbReference>
<dbReference type="SUPFAM" id="SSF52129">
    <property type="entry name" value="Caspase-like"/>
    <property type="match status" value="1"/>
</dbReference>
<protein>
    <submittedName>
        <fullName evidence="4">Caspase family protein</fullName>
    </submittedName>
</protein>
<dbReference type="Pfam" id="PF00656">
    <property type="entry name" value="Peptidase_C14"/>
    <property type="match status" value="1"/>
</dbReference>
<dbReference type="EMBL" id="JACJPW010000119">
    <property type="protein sequence ID" value="MBD2185405.1"/>
    <property type="molecule type" value="Genomic_DNA"/>
</dbReference>
<comment type="caution">
    <text evidence="4">The sequence shown here is derived from an EMBL/GenBank/DDBJ whole genome shotgun (WGS) entry which is preliminary data.</text>
</comment>
<dbReference type="InterPro" id="IPR050452">
    <property type="entry name" value="Metacaspase"/>
</dbReference>
<reference evidence="4" key="1">
    <citation type="journal article" date="2015" name="ISME J.">
        <title>Draft Genome Sequence of Streptomyces incarnatus NRRL8089, which Produces the Nucleoside Antibiotic Sinefungin.</title>
        <authorList>
            <person name="Oshima K."/>
            <person name="Hattori M."/>
            <person name="Shimizu H."/>
            <person name="Fukuda K."/>
            <person name="Nemoto M."/>
            <person name="Inagaki K."/>
            <person name="Tamura T."/>
        </authorList>
    </citation>
    <scope>NUCLEOTIDE SEQUENCE</scope>
    <source>
        <strain evidence="4">FACHB-1375</strain>
    </source>
</reference>
<evidence type="ECO:0000259" key="3">
    <source>
        <dbReference type="Pfam" id="PF14326"/>
    </source>
</evidence>
<dbReference type="PANTHER" id="PTHR48104:SF30">
    <property type="entry name" value="METACASPASE-1"/>
    <property type="match status" value="1"/>
</dbReference>
<dbReference type="PIRSF" id="PIRSF007398">
    <property type="entry name" value="Sll0148_caspase"/>
    <property type="match status" value="1"/>
</dbReference>
<evidence type="ECO:0000313" key="5">
    <source>
        <dbReference type="Proteomes" id="UP000641646"/>
    </source>
</evidence>
<dbReference type="RefSeq" id="WP_190473673.1">
    <property type="nucleotide sequence ID" value="NZ_JACJPW010000119.1"/>
</dbReference>
<dbReference type="InterPro" id="IPR029030">
    <property type="entry name" value="Caspase-like_dom_sf"/>
</dbReference>
<dbReference type="GO" id="GO:0004197">
    <property type="term" value="F:cysteine-type endopeptidase activity"/>
    <property type="evidence" value="ECO:0007669"/>
    <property type="project" value="InterPro"/>
</dbReference>
<dbReference type="GO" id="GO:0006508">
    <property type="term" value="P:proteolysis"/>
    <property type="evidence" value="ECO:0007669"/>
    <property type="project" value="InterPro"/>
</dbReference>
<dbReference type="InterPro" id="IPR011600">
    <property type="entry name" value="Pept_C14_caspase"/>
</dbReference>
<dbReference type="InterPro" id="IPR011189">
    <property type="entry name" value="UCP_caspase_lke"/>
</dbReference>
<gene>
    <name evidence="4" type="ORF">H6G03_30745</name>
</gene>
<dbReference type="AlphaFoldDB" id="A0A926ZJZ4"/>
<dbReference type="InterPro" id="IPR025493">
    <property type="entry name" value="DUF4384"/>
</dbReference>
<name>A0A926ZJZ4_9CYAN</name>
<organism evidence="4 5">
    <name type="scientific">Aerosakkonema funiforme FACHB-1375</name>
    <dbReference type="NCBI Taxonomy" id="2949571"/>
    <lineage>
        <taxon>Bacteria</taxon>
        <taxon>Bacillati</taxon>
        <taxon>Cyanobacteriota</taxon>
        <taxon>Cyanophyceae</taxon>
        <taxon>Oscillatoriophycideae</taxon>
        <taxon>Aerosakkonematales</taxon>
        <taxon>Aerosakkonemataceae</taxon>
        <taxon>Aerosakkonema</taxon>
    </lineage>
</organism>